<evidence type="ECO:0000256" key="1">
    <source>
        <dbReference type="SAM" id="Phobius"/>
    </source>
</evidence>
<evidence type="ECO:0000313" key="3">
    <source>
        <dbReference type="Proteomes" id="UP000054538"/>
    </source>
</evidence>
<feature type="transmembrane region" description="Helical" evidence="1">
    <location>
        <begin position="41"/>
        <end position="60"/>
    </location>
</feature>
<evidence type="ECO:0000313" key="2">
    <source>
        <dbReference type="EMBL" id="KIK74656.1"/>
    </source>
</evidence>
<dbReference type="AlphaFoldDB" id="A0A0D0CU77"/>
<reference evidence="2 3" key="1">
    <citation type="submission" date="2014-04" db="EMBL/GenBank/DDBJ databases">
        <authorList>
            <consortium name="DOE Joint Genome Institute"/>
            <person name="Kuo A."/>
            <person name="Kohler A."/>
            <person name="Jargeat P."/>
            <person name="Nagy L.G."/>
            <person name="Floudas D."/>
            <person name="Copeland A."/>
            <person name="Barry K.W."/>
            <person name="Cichocki N."/>
            <person name="Veneault-Fourrey C."/>
            <person name="LaButti K."/>
            <person name="Lindquist E.A."/>
            <person name="Lipzen A."/>
            <person name="Lundell T."/>
            <person name="Morin E."/>
            <person name="Murat C."/>
            <person name="Sun H."/>
            <person name="Tunlid A."/>
            <person name="Henrissat B."/>
            <person name="Grigoriev I.V."/>
            <person name="Hibbett D.S."/>
            <person name="Martin F."/>
            <person name="Nordberg H.P."/>
            <person name="Cantor M.N."/>
            <person name="Hua S.X."/>
        </authorList>
    </citation>
    <scope>NUCLEOTIDE SEQUENCE [LARGE SCALE GENOMIC DNA]</scope>
    <source>
        <strain evidence="2 3">Ve08.2h10</strain>
    </source>
</reference>
<dbReference type="InParanoid" id="A0A0D0CU77"/>
<gene>
    <name evidence="2" type="ORF">PAXRUDRAFT_19654</name>
</gene>
<accession>A0A0D0CU77</accession>
<reference evidence="3" key="2">
    <citation type="submission" date="2015-01" db="EMBL/GenBank/DDBJ databases">
        <title>Evolutionary Origins and Diversification of the Mycorrhizal Mutualists.</title>
        <authorList>
            <consortium name="DOE Joint Genome Institute"/>
            <consortium name="Mycorrhizal Genomics Consortium"/>
            <person name="Kohler A."/>
            <person name="Kuo A."/>
            <person name="Nagy L.G."/>
            <person name="Floudas D."/>
            <person name="Copeland A."/>
            <person name="Barry K.W."/>
            <person name="Cichocki N."/>
            <person name="Veneault-Fourrey C."/>
            <person name="LaButti K."/>
            <person name="Lindquist E.A."/>
            <person name="Lipzen A."/>
            <person name="Lundell T."/>
            <person name="Morin E."/>
            <person name="Murat C."/>
            <person name="Riley R."/>
            <person name="Ohm R."/>
            <person name="Sun H."/>
            <person name="Tunlid A."/>
            <person name="Henrissat B."/>
            <person name="Grigoriev I.V."/>
            <person name="Hibbett D.S."/>
            <person name="Martin F."/>
        </authorList>
    </citation>
    <scope>NUCLEOTIDE SEQUENCE [LARGE SCALE GENOMIC DNA]</scope>
    <source>
        <strain evidence="3">Ve08.2h10</strain>
    </source>
</reference>
<keyword evidence="1" id="KW-0812">Transmembrane</keyword>
<proteinExistence type="predicted"/>
<protein>
    <submittedName>
        <fullName evidence="2">Uncharacterized protein</fullName>
    </submittedName>
</protein>
<dbReference type="HOGENOM" id="CLU_2558961_0_0_1"/>
<keyword evidence="1" id="KW-0472">Membrane</keyword>
<dbReference type="EMBL" id="KN828664">
    <property type="protein sequence ID" value="KIK74656.1"/>
    <property type="molecule type" value="Genomic_DNA"/>
</dbReference>
<dbReference type="Proteomes" id="UP000054538">
    <property type="component" value="Unassembled WGS sequence"/>
</dbReference>
<organism evidence="2 3">
    <name type="scientific">Paxillus rubicundulus Ve08.2h10</name>
    <dbReference type="NCBI Taxonomy" id="930991"/>
    <lineage>
        <taxon>Eukaryota</taxon>
        <taxon>Fungi</taxon>
        <taxon>Dikarya</taxon>
        <taxon>Basidiomycota</taxon>
        <taxon>Agaricomycotina</taxon>
        <taxon>Agaricomycetes</taxon>
        <taxon>Agaricomycetidae</taxon>
        <taxon>Boletales</taxon>
        <taxon>Paxilineae</taxon>
        <taxon>Paxillaceae</taxon>
        <taxon>Paxillus</taxon>
    </lineage>
</organism>
<name>A0A0D0CU77_9AGAM</name>
<keyword evidence="3" id="KW-1185">Reference proteome</keyword>
<keyword evidence="1" id="KW-1133">Transmembrane helix</keyword>
<sequence>MDEDHFGGPDCPNEANADMDSGYWHNQLLPLPSPPSYIHKIVLHLIWTTALCLFLALLYLKLPQYLMVVRPIMPPALTEVHL</sequence>